<dbReference type="EMBL" id="JBEVYD010000002">
    <property type="protein sequence ID" value="KAL3235069.1"/>
    <property type="molecule type" value="Genomic_DNA"/>
</dbReference>
<protein>
    <submittedName>
        <fullName evidence="1">Non-structural maintenance of chromosome element 5</fullName>
    </submittedName>
</protein>
<evidence type="ECO:0000313" key="1">
    <source>
        <dbReference type="EMBL" id="KAL3235069.1"/>
    </source>
</evidence>
<accession>A0ABR4P125</accession>
<evidence type="ECO:0000313" key="2">
    <source>
        <dbReference type="Proteomes" id="UP001623330"/>
    </source>
</evidence>
<dbReference type="InterPro" id="IPR014803">
    <property type="entry name" value="DNA_repair_Nse5/Nse6"/>
</dbReference>
<reference evidence="1 2" key="1">
    <citation type="submission" date="2024-05" db="EMBL/GenBank/DDBJ databases">
        <title>Long read based assembly of the Candida bracarensis genome reveals expanded adhesin content.</title>
        <authorList>
            <person name="Marcet-Houben M."/>
            <person name="Ksiezopolska E."/>
            <person name="Gabaldon T."/>
        </authorList>
    </citation>
    <scope>NUCLEOTIDE SEQUENCE [LARGE SCALE GENOMIC DNA]</scope>
    <source>
        <strain evidence="1 2">CBM6</strain>
    </source>
</reference>
<dbReference type="Pfam" id="PF08691">
    <property type="entry name" value="Nse5"/>
    <property type="match status" value="1"/>
</dbReference>
<gene>
    <name evidence="1" type="ORF">RNJ44_02857</name>
</gene>
<dbReference type="Proteomes" id="UP001623330">
    <property type="component" value="Unassembled WGS sequence"/>
</dbReference>
<organism evidence="1 2">
    <name type="scientific">Nakaseomyces bracarensis</name>
    <dbReference type="NCBI Taxonomy" id="273131"/>
    <lineage>
        <taxon>Eukaryota</taxon>
        <taxon>Fungi</taxon>
        <taxon>Dikarya</taxon>
        <taxon>Ascomycota</taxon>
        <taxon>Saccharomycotina</taxon>
        <taxon>Saccharomycetes</taxon>
        <taxon>Saccharomycetales</taxon>
        <taxon>Saccharomycetaceae</taxon>
        <taxon>Nakaseomyces</taxon>
    </lineage>
</organism>
<sequence length="563" mass="65723">MASVSIEHVHGYHPFKDGRKLPHYFVDVRERQLADFEMQNSLYRAENYDHLLFFLETQMLSRTIDGDDDLAESQLFIPSFDTILALFTLMTASDHYKGSLLNRNEPYCINRVSVSKRATKVLNSYLHLLRVFDTNSYGTYELELLRCQMFLAIDAITPRFKYLSGYKVVQKDKSNGNVIYKSGAMPESKEKSGIMNPYRSFISCLESKHPIFGNVPINFKLSQRGGLGNAILWALANSNQKDDTLFYDAYIIWIPFFNIYLEILEMRQEYFLQNEVIKNISKNLMVEKLIESPLASFFTFVDSVNFNTAFCEYLFINCDYTLINSDAPLTIQPVYRGEDQIDKEFYQRTKFTHQFKSAISMKLRRRFLSLCYRLLSNVPSGMHLPKPRIHSKKLTLEIARILNTFQDISEFESFFVNPQLDRYMREIAEKTLNELIKQDRRVFGIDKLSIVKKRSDIRMFLTQILYLFKKGIMTPDVKVQAGRVIDKEGHIRSEILRLKKMDICVITLLFTIFSNYSMEEKSTNSLLVNDLLSMSHNIDEKRKNIHSDFSQISNYVAAICTKR</sequence>
<comment type="caution">
    <text evidence="1">The sequence shown here is derived from an EMBL/GenBank/DDBJ whole genome shotgun (WGS) entry which is preliminary data.</text>
</comment>
<name>A0ABR4P125_9SACH</name>
<proteinExistence type="predicted"/>
<keyword evidence="2" id="KW-1185">Reference proteome</keyword>